<keyword evidence="4" id="KW-1185">Reference proteome</keyword>
<reference evidence="3 4" key="1">
    <citation type="journal article" date="2015" name="Genome Announc.">
        <title>Expanding the biotechnology potential of lactobacilli through comparative genomics of 213 strains and associated genera.</title>
        <authorList>
            <person name="Sun Z."/>
            <person name="Harris H.M."/>
            <person name="McCann A."/>
            <person name="Guo C."/>
            <person name="Argimon S."/>
            <person name="Zhang W."/>
            <person name="Yang X."/>
            <person name="Jeffery I.B."/>
            <person name="Cooney J.C."/>
            <person name="Kagawa T.F."/>
            <person name="Liu W."/>
            <person name="Song Y."/>
            <person name="Salvetti E."/>
            <person name="Wrobel A."/>
            <person name="Rasinkangas P."/>
            <person name="Parkhill J."/>
            <person name="Rea M.C."/>
            <person name="O'Sullivan O."/>
            <person name="Ritari J."/>
            <person name="Douillard F.P."/>
            <person name="Paul Ross R."/>
            <person name="Yang R."/>
            <person name="Briner A.E."/>
            <person name="Felis G.E."/>
            <person name="de Vos W.M."/>
            <person name="Barrangou R."/>
            <person name="Klaenhammer T.R."/>
            <person name="Caufield P.W."/>
            <person name="Cui Y."/>
            <person name="Zhang H."/>
            <person name="O'Toole P.W."/>
        </authorList>
    </citation>
    <scope>NUCLEOTIDE SEQUENCE [LARGE SCALE GENOMIC DNA]</scope>
    <source>
        <strain evidence="3 4">DSM 23927</strain>
    </source>
</reference>
<evidence type="ECO:0000313" key="3">
    <source>
        <dbReference type="EMBL" id="KRM72776.1"/>
    </source>
</evidence>
<feature type="transmembrane region" description="Helical" evidence="1">
    <location>
        <begin position="12"/>
        <end position="34"/>
    </location>
</feature>
<accession>A0A0R2AZS8</accession>
<dbReference type="RefSeq" id="WP_057893789.1">
    <property type="nucleotide sequence ID" value="NZ_AYZQ01000001.1"/>
</dbReference>
<comment type="caution">
    <text evidence="3">The sequence shown here is derived from an EMBL/GenBank/DDBJ whole genome shotgun (WGS) entry which is preliminary data.</text>
</comment>
<keyword evidence="1" id="KW-1133">Transmembrane helix</keyword>
<feature type="domain" description="YdbS-like PH" evidence="2">
    <location>
        <begin position="67"/>
        <end position="143"/>
    </location>
</feature>
<dbReference type="EMBL" id="AYZQ01000001">
    <property type="protein sequence ID" value="KRM72776.1"/>
    <property type="molecule type" value="Genomic_DNA"/>
</dbReference>
<feature type="transmembrane region" description="Helical" evidence="1">
    <location>
        <begin position="40"/>
        <end position="63"/>
    </location>
</feature>
<name>A0A0R2AZS8_9LACO</name>
<keyword evidence="1" id="KW-0472">Membrane</keyword>
<dbReference type="Pfam" id="PF03703">
    <property type="entry name" value="bPH_2"/>
    <property type="match status" value="1"/>
</dbReference>
<dbReference type="PANTHER" id="PTHR34473:SF2">
    <property type="entry name" value="UPF0699 TRANSMEMBRANE PROTEIN YDBT"/>
    <property type="match status" value="1"/>
</dbReference>
<gene>
    <name evidence="3" type="ORF">FC34_GL000486</name>
</gene>
<evidence type="ECO:0000256" key="1">
    <source>
        <dbReference type="SAM" id="Phobius"/>
    </source>
</evidence>
<evidence type="ECO:0000259" key="2">
    <source>
        <dbReference type="Pfam" id="PF03703"/>
    </source>
</evidence>
<dbReference type="STRING" id="1423727.FC34_GL000486"/>
<dbReference type="PATRIC" id="fig|1423727.3.peg.488"/>
<sequence>MGEALPKRIQWIWLISAVIWLLVLSGITGLIGFLVPRWHWWPWLTIVAIGLTIIISLGMLISIPYRYRFTRYQLSTLALEIQSGFFTRKFEAVPISRIQNVTLTAGPLLQWQHLQAVTIETASTSHTIDGIEPTVADQLRDQLLKLAQEARDE</sequence>
<dbReference type="InterPro" id="IPR005182">
    <property type="entry name" value="YdbS-like_PH"/>
</dbReference>
<dbReference type="AlphaFoldDB" id="A0A0R2AZS8"/>
<keyword evidence="1" id="KW-0812">Transmembrane</keyword>
<evidence type="ECO:0000313" key="4">
    <source>
        <dbReference type="Proteomes" id="UP000051672"/>
    </source>
</evidence>
<organism evidence="3 4">
    <name type="scientific">Lacticaseibacillus brantae DSM 23927</name>
    <dbReference type="NCBI Taxonomy" id="1423727"/>
    <lineage>
        <taxon>Bacteria</taxon>
        <taxon>Bacillati</taxon>
        <taxon>Bacillota</taxon>
        <taxon>Bacilli</taxon>
        <taxon>Lactobacillales</taxon>
        <taxon>Lactobacillaceae</taxon>
        <taxon>Lacticaseibacillus</taxon>
    </lineage>
</organism>
<dbReference type="Proteomes" id="UP000051672">
    <property type="component" value="Unassembled WGS sequence"/>
</dbReference>
<protein>
    <recommendedName>
        <fullName evidence="2">YdbS-like PH domain-containing protein</fullName>
    </recommendedName>
</protein>
<proteinExistence type="predicted"/>
<dbReference type="PANTHER" id="PTHR34473">
    <property type="entry name" value="UPF0699 TRANSMEMBRANE PROTEIN YDBS"/>
    <property type="match status" value="1"/>
</dbReference>